<dbReference type="PANTHER" id="PTHR34368:SF1">
    <property type="entry name" value="OS01G0962200 PROTEIN"/>
    <property type="match status" value="1"/>
</dbReference>
<accession>A0AAD8YIZ1</accession>
<feature type="transmembrane region" description="Helical" evidence="1">
    <location>
        <begin position="173"/>
        <end position="191"/>
    </location>
</feature>
<feature type="transmembrane region" description="Helical" evidence="1">
    <location>
        <begin position="80"/>
        <end position="99"/>
    </location>
</feature>
<evidence type="ECO:0000313" key="2">
    <source>
        <dbReference type="EMBL" id="KAK1746404.1"/>
    </source>
</evidence>
<protein>
    <submittedName>
        <fullName evidence="2">Alkaline ceramidase</fullName>
    </submittedName>
</protein>
<feature type="transmembrane region" description="Helical" evidence="1">
    <location>
        <begin position="148"/>
        <end position="166"/>
    </location>
</feature>
<reference evidence="2" key="1">
    <citation type="submission" date="2023-06" db="EMBL/GenBank/DDBJ databases">
        <title>Survivors Of The Sea: Transcriptome response of Skeletonema marinoi to long-term dormancy.</title>
        <authorList>
            <person name="Pinder M.I.M."/>
            <person name="Kourtchenko O."/>
            <person name="Robertson E.K."/>
            <person name="Larsson T."/>
            <person name="Maumus F."/>
            <person name="Osuna-Cruz C.M."/>
            <person name="Vancaester E."/>
            <person name="Stenow R."/>
            <person name="Vandepoele K."/>
            <person name="Ploug H."/>
            <person name="Bruchert V."/>
            <person name="Godhe A."/>
            <person name="Topel M."/>
        </authorList>
    </citation>
    <scope>NUCLEOTIDE SEQUENCE</scope>
    <source>
        <strain evidence="2">R05AC</strain>
    </source>
</reference>
<comment type="caution">
    <text evidence="2">The sequence shown here is derived from an EMBL/GenBank/DDBJ whole genome shotgun (WGS) entry which is preliminary data.</text>
</comment>
<feature type="transmembrane region" description="Helical" evidence="1">
    <location>
        <begin position="197"/>
        <end position="216"/>
    </location>
</feature>
<sequence>MSSVKLRLKPTSTSVGGVLAFVICTLKVAYTNVQDDIVLLPILIILVCMSLVFVGLFLPPNSDIRRSRSAGFIIPNFGDVASNFVILIGGLSGAILLCLKDVGEVDEIRSWQLEVCLPIFFYSTIAISFGSTYYHWNPSNQTLVWDRLPMTVAFVSMFCYILEDYLNKGIGSYLLSPLILIGVISVLYWNWTDDLRLYALVQFLPLFVMTVLVIFYQPSRYGGAVQQGLALLLYAAAKMCEDRDYEIWTITKKTISGHSLKHILAGMASVLIATLLVGNEENNV</sequence>
<keyword evidence="1" id="KW-0812">Transmembrane</keyword>
<gene>
    <name evidence="2" type="ORF">QTG54_003011</name>
</gene>
<organism evidence="2 3">
    <name type="scientific">Skeletonema marinoi</name>
    <dbReference type="NCBI Taxonomy" id="267567"/>
    <lineage>
        <taxon>Eukaryota</taxon>
        <taxon>Sar</taxon>
        <taxon>Stramenopiles</taxon>
        <taxon>Ochrophyta</taxon>
        <taxon>Bacillariophyta</taxon>
        <taxon>Coscinodiscophyceae</taxon>
        <taxon>Thalassiosirophycidae</taxon>
        <taxon>Thalassiosirales</taxon>
        <taxon>Skeletonemataceae</taxon>
        <taxon>Skeletonema</taxon>
        <taxon>Skeletonema marinoi-dohrnii complex</taxon>
    </lineage>
</organism>
<dbReference type="AlphaFoldDB" id="A0AAD8YIZ1"/>
<dbReference type="Proteomes" id="UP001224775">
    <property type="component" value="Unassembled WGS sequence"/>
</dbReference>
<keyword evidence="3" id="KW-1185">Reference proteome</keyword>
<evidence type="ECO:0000256" key="1">
    <source>
        <dbReference type="SAM" id="Phobius"/>
    </source>
</evidence>
<feature type="transmembrane region" description="Helical" evidence="1">
    <location>
        <begin position="111"/>
        <end position="136"/>
    </location>
</feature>
<keyword evidence="1" id="KW-1133">Transmembrane helix</keyword>
<dbReference type="PANTHER" id="PTHR34368">
    <property type="entry name" value="OS01G0962200 PROTEIN"/>
    <property type="match status" value="1"/>
</dbReference>
<name>A0AAD8YIZ1_9STRA</name>
<evidence type="ECO:0000313" key="3">
    <source>
        <dbReference type="Proteomes" id="UP001224775"/>
    </source>
</evidence>
<proteinExistence type="predicted"/>
<feature type="transmembrane region" description="Helical" evidence="1">
    <location>
        <begin position="12"/>
        <end position="30"/>
    </location>
</feature>
<dbReference type="EMBL" id="JATAAI010000004">
    <property type="protein sequence ID" value="KAK1746404.1"/>
    <property type="molecule type" value="Genomic_DNA"/>
</dbReference>
<feature type="transmembrane region" description="Helical" evidence="1">
    <location>
        <begin position="37"/>
        <end position="60"/>
    </location>
</feature>
<keyword evidence="1" id="KW-0472">Membrane</keyword>